<dbReference type="EMBL" id="JADWYS010000001">
    <property type="protein sequence ID" value="MBG9389327.1"/>
    <property type="molecule type" value="Genomic_DNA"/>
</dbReference>
<protein>
    <submittedName>
        <fullName evidence="1">Uncharacterized protein</fullName>
    </submittedName>
</protein>
<dbReference type="AlphaFoldDB" id="A0A931MHV3"/>
<name>A0A931MHV3_9BURK</name>
<proteinExistence type="predicted"/>
<dbReference type="RefSeq" id="WP_196987128.1">
    <property type="nucleotide sequence ID" value="NZ_JADWYS010000001.1"/>
</dbReference>
<accession>A0A931MHV3</accession>
<dbReference type="Proteomes" id="UP000651050">
    <property type="component" value="Unassembled WGS sequence"/>
</dbReference>
<evidence type="ECO:0000313" key="1">
    <source>
        <dbReference type="EMBL" id="MBG9389327.1"/>
    </source>
</evidence>
<sequence length="81" mass="9240">MPRELKSAEEIQAEVRRLLHETEAVRHDKAEIGVPAVTALAELDATGCNWSMMYFRNARGYSNECAWAIMQVQTKCNLRDD</sequence>
<gene>
    <name evidence="1" type="ORF">I5803_14950</name>
</gene>
<comment type="caution">
    <text evidence="1">The sequence shown here is derived from an EMBL/GenBank/DDBJ whole genome shotgun (WGS) entry which is preliminary data.</text>
</comment>
<evidence type="ECO:0000313" key="2">
    <source>
        <dbReference type="Proteomes" id="UP000651050"/>
    </source>
</evidence>
<organism evidence="1 2">
    <name type="scientific">Caenimonas aquaedulcis</name>
    <dbReference type="NCBI Taxonomy" id="2793270"/>
    <lineage>
        <taxon>Bacteria</taxon>
        <taxon>Pseudomonadati</taxon>
        <taxon>Pseudomonadota</taxon>
        <taxon>Betaproteobacteria</taxon>
        <taxon>Burkholderiales</taxon>
        <taxon>Comamonadaceae</taxon>
        <taxon>Caenimonas</taxon>
    </lineage>
</organism>
<keyword evidence="2" id="KW-1185">Reference proteome</keyword>
<reference evidence="1" key="1">
    <citation type="submission" date="2020-11" db="EMBL/GenBank/DDBJ databases">
        <title>Bacterial whole genome sequence for Caenimonas sp. DR4.4.</title>
        <authorList>
            <person name="Le V."/>
            <person name="Ko S.-R."/>
            <person name="Ahn C.-Y."/>
            <person name="Oh H.-M."/>
        </authorList>
    </citation>
    <scope>NUCLEOTIDE SEQUENCE</scope>
    <source>
        <strain evidence="1">DR4.4</strain>
    </source>
</reference>